<accession>A0AAD4QDR2</accession>
<dbReference type="SMART" id="SM00355">
    <property type="entry name" value="ZnF_C2H2"/>
    <property type="match status" value="2"/>
</dbReference>
<name>A0AAD4QDR2_9AGAM</name>
<evidence type="ECO:0000256" key="2">
    <source>
        <dbReference type="SAM" id="MobiDB-lite"/>
    </source>
</evidence>
<dbReference type="EMBL" id="JAKELL010000026">
    <property type="protein sequence ID" value="KAH8991493.1"/>
    <property type="molecule type" value="Genomic_DNA"/>
</dbReference>
<dbReference type="Gene3D" id="3.30.160.60">
    <property type="entry name" value="Classic Zinc Finger"/>
    <property type="match status" value="1"/>
</dbReference>
<organism evidence="4 5">
    <name type="scientific">Lactarius akahatsu</name>
    <dbReference type="NCBI Taxonomy" id="416441"/>
    <lineage>
        <taxon>Eukaryota</taxon>
        <taxon>Fungi</taxon>
        <taxon>Dikarya</taxon>
        <taxon>Basidiomycota</taxon>
        <taxon>Agaricomycotina</taxon>
        <taxon>Agaricomycetes</taxon>
        <taxon>Russulales</taxon>
        <taxon>Russulaceae</taxon>
        <taxon>Lactarius</taxon>
    </lineage>
</organism>
<keyword evidence="5" id="KW-1185">Reference proteome</keyword>
<sequence length="324" mass="35607">MSALQDSSWLQKYGGQTFEINGQNYLHKSTLSSLPDNQSISERERSLSEGDSYASRLSPSDPPFNGRDVSLNMGAPDSLPDSFLATRQLAPSWNPPLSPFLELDSQLGIFSLRAPRRGPSTYATPRVDTATDLIFTTAPTLHQPSIHYGPVAKQECQVPEWAQDYGAVHAAIRELSLDASTATVPIGEMLVDPATARETLGVPGNGITSSSVYYHSSAIPHSIHRNKDAALLNFISANQSGRHPIASSSIASSIRVARAGRNRSRFSCHACDVGFVQRQGLNRHNRDKHRPQNICPHCGVFKWSPARRYLFTKHFERDHPGVPL</sequence>
<feature type="domain" description="C2H2-type" evidence="3">
    <location>
        <begin position="266"/>
        <end position="294"/>
    </location>
</feature>
<dbReference type="PROSITE" id="PS50157">
    <property type="entry name" value="ZINC_FINGER_C2H2_2"/>
    <property type="match status" value="1"/>
</dbReference>
<keyword evidence="1" id="KW-0862">Zinc</keyword>
<reference evidence="4" key="1">
    <citation type="submission" date="2022-01" db="EMBL/GenBank/DDBJ databases">
        <title>Comparative genomics reveals a dynamic genome evolution in the ectomycorrhizal milk-cap (Lactarius) mushrooms.</title>
        <authorList>
            <consortium name="DOE Joint Genome Institute"/>
            <person name="Lebreton A."/>
            <person name="Tang N."/>
            <person name="Kuo A."/>
            <person name="LaButti K."/>
            <person name="Drula E."/>
            <person name="Barry K."/>
            <person name="Clum A."/>
            <person name="Lipzen A."/>
            <person name="Mousain D."/>
            <person name="Ng V."/>
            <person name="Wang R."/>
            <person name="Wang X."/>
            <person name="Dai Y."/>
            <person name="Henrissat B."/>
            <person name="Grigoriev I.V."/>
            <person name="Guerin-Laguette A."/>
            <person name="Yu F."/>
            <person name="Martin F.M."/>
        </authorList>
    </citation>
    <scope>NUCLEOTIDE SEQUENCE</scope>
    <source>
        <strain evidence="4">QP</strain>
    </source>
</reference>
<dbReference type="Proteomes" id="UP001201163">
    <property type="component" value="Unassembled WGS sequence"/>
</dbReference>
<comment type="caution">
    <text evidence="4">The sequence shown here is derived from an EMBL/GenBank/DDBJ whole genome shotgun (WGS) entry which is preliminary data.</text>
</comment>
<gene>
    <name evidence="4" type="ORF">EDB92DRAFT_660250</name>
</gene>
<keyword evidence="1" id="KW-0479">Metal-binding</keyword>
<evidence type="ECO:0000259" key="3">
    <source>
        <dbReference type="PROSITE" id="PS50157"/>
    </source>
</evidence>
<evidence type="ECO:0000256" key="1">
    <source>
        <dbReference type="PROSITE-ProRule" id="PRU00042"/>
    </source>
</evidence>
<evidence type="ECO:0000313" key="5">
    <source>
        <dbReference type="Proteomes" id="UP001201163"/>
    </source>
</evidence>
<protein>
    <recommendedName>
        <fullName evidence="3">C2H2-type domain-containing protein</fullName>
    </recommendedName>
</protein>
<proteinExistence type="predicted"/>
<evidence type="ECO:0000313" key="4">
    <source>
        <dbReference type="EMBL" id="KAH8991493.1"/>
    </source>
</evidence>
<dbReference type="AlphaFoldDB" id="A0AAD4QDR2"/>
<feature type="region of interest" description="Disordered" evidence="2">
    <location>
        <begin position="32"/>
        <end position="69"/>
    </location>
</feature>
<keyword evidence="1" id="KW-0863">Zinc-finger</keyword>
<dbReference type="GO" id="GO:0008270">
    <property type="term" value="F:zinc ion binding"/>
    <property type="evidence" value="ECO:0007669"/>
    <property type="project" value="UniProtKB-KW"/>
</dbReference>
<dbReference type="PROSITE" id="PS00028">
    <property type="entry name" value="ZINC_FINGER_C2H2_1"/>
    <property type="match status" value="1"/>
</dbReference>
<dbReference type="InterPro" id="IPR013087">
    <property type="entry name" value="Znf_C2H2_type"/>
</dbReference>